<feature type="region of interest" description="Disordered" evidence="1">
    <location>
        <begin position="242"/>
        <end position="263"/>
    </location>
</feature>
<evidence type="ECO:0000256" key="1">
    <source>
        <dbReference type="SAM" id="MobiDB-lite"/>
    </source>
</evidence>
<gene>
    <name evidence="2" type="ORF">MNOR_LOCUS3674</name>
</gene>
<proteinExistence type="predicted"/>
<dbReference type="EMBL" id="CAXKWB010001281">
    <property type="protein sequence ID" value="CAL4063825.1"/>
    <property type="molecule type" value="Genomic_DNA"/>
</dbReference>
<feature type="compositionally biased region" description="Basic residues" evidence="1">
    <location>
        <begin position="245"/>
        <end position="263"/>
    </location>
</feature>
<keyword evidence="3" id="KW-1185">Reference proteome</keyword>
<evidence type="ECO:0000313" key="2">
    <source>
        <dbReference type="EMBL" id="CAL4063825.1"/>
    </source>
</evidence>
<dbReference type="AlphaFoldDB" id="A0AAV2PT25"/>
<protein>
    <recommendedName>
        <fullName evidence="4">THAP-type domain-containing protein</fullName>
    </recommendedName>
</protein>
<accession>A0AAV2PT25</accession>
<comment type="caution">
    <text evidence="2">The sequence shown here is derived from an EMBL/GenBank/DDBJ whole genome shotgun (WGS) entry which is preliminary data.</text>
</comment>
<sequence length="411" mass="47424">MEVDINKPSAYQTLIPVELCDNDLKTCIEPSIFLPSEISTKISESQEHHDGNFSQGIMWQPLHSRNKKQQTQIMLLSKSFKRNGPSDSYLVDSSTQTCHFKYSVVEPTANAPENEDEEECIISECNFKRNKEDNSTMLYRIKYQEHQSFLKNAALEIHMPENLLKREQVFICSKHFVTYPENFARKNKVSKALKNDHVQTVSTRPRRRPKPNRAYDWAEVDLPRIHSESSVKQKYYEIDEEPYYHKSRKPRGGKRKHFSSKRKNSFNKAMKREGIFFSKQDIQEFQTEVHHSTVYLQKVLGMEADTEKMVCDASVQCNVSDTKGSNFATISGGTANIDWQRLYTMLSSILKELGAENACHPRISACLDSFLKDLENQDNLQHSSTPINIIKILAYGLMSTTEVSLNSYFFS</sequence>
<dbReference type="Proteomes" id="UP001497623">
    <property type="component" value="Unassembled WGS sequence"/>
</dbReference>
<evidence type="ECO:0000313" key="3">
    <source>
        <dbReference type="Proteomes" id="UP001497623"/>
    </source>
</evidence>
<name>A0AAV2PT25_MEGNR</name>
<organism evidence="2 3">
    <name type="scientific">Meganyctiphanes norvegica</name>
    <name type="common">Northern krill</name>
    <name type="synonym">Thysanopoda norvegica</name>
    <dbReference type="NCBI Taxonomy" id="48144"/>
    <lineage>
        <taxon>Eukaryota</taxon>
        <taxon>Metazoa</taxon>
        <taxon>Ecdysozoa</taxon>
        <taxon>Arthropoda</taxon>
        <taxon>Crustacea</taxon>
        <taxon>Multicrustacea</taxon>
        <taxon>Malacostraca</taxon>
        <taxon>Eumalacostraca</taxon>
        <taxon>Eucarida</taxon>
        <taxon>Euphausiacea</taxon>
        <taxon>Euphausiidae</taxon>
        <taxon>Meganyctiphanes</taxon>
    </lineage>
</organism>
<evidence type="ECO:0008006" key="4">
    <source>
        <dbReference type="Google" id="ProtNLM"/>
    </source>
</evidence>
<reference evidence="2 3" key="1">
    <citation type="submission" date="2024-05" db="EMBL/GenBank/DDBJ databases">
        <authorList>
            <person name="Wallberg A."/>
        </authorList>
    </citation>
    <scope>NUCLEOTIDE SEQUENCE [LARGE SCALE GENOMIC DNA]</scope>
</reference>